<reference evidence="3 4" key="1">
    <citation type="submission" date="2018-02" db="EMBL/GenBank/DDBJ databases">
        <title>Fusarium culmorum secondary metabolites in fungal-bacterial-plant interactions.</title>
        <authorList>
            <person name="Schmidt R."/>
        </authorList>
    </citation>
    <scope>NUCLEOTIDE SEQUENCE [LARGE SCALE GENOMIC DNA]</scope>
    <source>
        <strain evidence="3 4">PV</strain>
    </source>
</reference>
<evidence type="ECO:0000256" key="1">
    <source>
        <dbReference type="SAM" id="MobiDB-lite"/>
    </source>
</evidence>
<proteinExistence type="predicted"/>
<keyword evidence="2" id="KW-0812">Transmembrane</keyword>
<gene>
    <name evidence="3" type="ORF">FCULG_00007135</name>
</gene>
<keyword evidence="2" id="KW-0472">Membrane</keyword>
<evidence type="ECO:0000313" key="4">
    <source>
        <dbReference type="Proteomes" id="UP000241587"/>
    </source>
</evidence>
<feature type="region of interest" description="Disordered" evidence="1">
    <location>
        <begin position="202"/>
        <end position="226"/>
    </location>
</feature>
<protein>
    <submittedName>
        <fullName evidence="3">Uncharacterized protein</fullName>
    </submittedName>
</protein>
<comment type="caution">
    <text evidence="3">The sequence shown here is derived from an EMBL/GenBank/DDBJ whole genome shotgun (WGS) entry which is preliminary data.</text>
</comment>
<dbReference type="Proteomes" id="UP000241587">
    <property type="component" value="Unassembled WGS sequence"/>
</dbReference>
<keyword evidence="2" id="KW-1133">Transmembrane helix</keyword>
<keyword evidence="4" id="KW-1185">Reference proteome</keyword>
<sequence length="279" mass="31698">MENPVTLRCSDSEDKSCQLERRQACSVSLYQARVFTIPSATEAVICDTKYEVVGLFCDWAKSPTTVINPNNKYLMKEPWLSNTEAAWILGVRLESRDFEKFCMSAFIKNCAFSLFGPWKEIETYARDGSPLARFSNHWIACNVSLLEHVPLEYARLKAVELAKSVTQYTGDLRDLDKGHWYSSCGDQIGLLCKHHPIAKQQTVDETQQENQPQSRPAFSHRSSHQSTRLTYTDSVYVPSRYICGIRARKGTMYRLSSSLLFASCLCIDLGLCVEILVHN</sequence>
<feature type="transmembrane region" description="Helical" evidence="2">
    <location>
        <begin position="258"/>
        <end position="277"/>
    </location>
</feature>
<dbReference type="OMA" id="NTEAAWI"/>
<evidence type="ECO:0000256" key="2">
    <source>
        <dbReference type="SAM" id="Phobius"/>
    </source>
</evidence>
<dbReference type="EMBL" id="PVEM01000006">
    <property type="protein sequence ID" value="PTD07353.1"/>
    <property type="molecule type" value="Genomic_DNA"/>
</dbReference>
<name>A0A2T4GUW6_FUSCU</name>
<dbReference type="AlphaFoldDB" id="A0A2T4GUW6"/>
<organism evidence="3 4">
    <name type="scientific">Fusarium culmorum</name>
    <dbReference type="NCBI Taxonomy" id="5516"/>
    <lineage>
        <taxon>Eukaryota</taxon>
        <taxon>Fungi</taxon>
        <taxon>Dikarya</taxon>
        <taxon>Ascomycota</taxon>
        <taxon>Pezizomycotina</taxon>
        <taxon>Sordariomycetes</taxon>
        <taxon>Hypocreomycetidae</taxon>
        <taxon>Hypocreales</taxon>
        <taxon>Nectriaceae</taxon>
        <taxon>Fusarium</taxon>
    </lineage>
</organism>
<dbReference type="OrthoDB" id="194443at2759"/>
<accession>A0A2T4GUW6</accession>
<evidence type="ECO:0000313" key="3">
    <source>
        <dbReference type="EMBL" id="PTD07353.1"/>
    </source>
</evidence>
<feature type="compositionally biased region" description="Polar residues" evidence="1">
    <location>
        <begin position="202"/>
        <end position="216"/>
    </location>
</feature>